<dbReference type="AlphaFoldDB" id="A0AAW6IG51"/>
<dbReference type="EMBL" id="JAQQPO010000018">
    <property type="protein sequence ID" value="MDC7959604.1"/>
    <property type="molecule type" value="Genomic_DNA"/>
</dbReference>
<protein>
    <recommendedName>
        <fullName evidence="3">Lipoprotein</fullName>
    </recommendedName>
</protein>
<evidence type="ECO:0008006" key="3">
    <source>
        <dbReference type="Google" id="ProtNLM"/>
    </source>
</evidence>
<gene>
    <name evidence="1" type="ORF">PQ628_15465</name>
</gene>
<name>A0AAW6IG51_BACOV</name>
<accession>A0AAW6IG51</accession>
<reference evidence="1" key="1">
    <citation type="submission" date="2022-10" db="EMBL/GenBank/DDBJ databases">
        <title>Human gut microbiome strain richness.</title>
        <authorList>
            <person name="Chen-Liaw A."/>
        </authorList>
    </citation>
    <scope>NUCLEOTIDE SEQUENCE</scope>
    <source>
        <strain evidence="1">RTP21484st1_H8_RTP21484_190118</strain>
    </source>
</reference>
<organism evidence="1 2">
    <name type="scientific">Bacteroides ovatus</name>
    <dbReference type="NCBI Taxonomy" id="28116"/>
    <lineage>
        <taxon>Bacteria</taxon>
        <taxon>Pseudomonadati</taxon>
        <taxon>Bacteroidota</taxon>
        <taxon>Bacteroidia</taxon>
        <taxon>Bacteroidales</taxon>
        <taxon>Bacteroidaceae</taxon>
        <taxon>Bacteroides</taxon>
    </lineage>
</organism>
<comment type="caution">
    <text evidence="1">The sequence shown here is derived from an EMBL/GenBank/DDBJ whole genome shotgun (WGS) entry which is preliminary data.</text>
</comment>
<dbReference type="Proteomes" id="UP001215078">
    <property type="component" value="Unassembled WGS sequence"/>
</dbReference>
<proteinExistence type="predicted"/>
<evidence type="ECO:0000313" key="2">
    <source>
        <dbReference type="Proteomes" id="UP001215078"/>
    </source>
</evidence>
<dbReference type="RefSeq" id="WP_272841807.1">
    <property type="nucleotide sequence ID" value="NZ_JAQQPO010000018.1"/>
</dbReference>
<evidence type="ECO:0000313" key="1">
    <source>
        <dbReference type="EMBL" id="MDC7959604.1"/>
    </source>
</evidence>
<sequence>MAVLSASSLGGCAQRPGPLGEKTIKLDNFDFSTPITDIFPERYIDTRWGANWYKIPSLIGDVSYHKDVCEDSDDNEVWITYTCSSYCGADEFLSMYGYTFCSAYLVTTLDGHIFAVGGHAPEITQEDRNNFIDLLSKQYGEPERITDIFSSNSYKYKWKLKDRTLTLAVRETDEHNVLKIERTYNEEDDTIELREGKRRNRIECYFFIFEGEWYDRFVNTYSDAAGYILKCK</sequence>